<reference evidence="9 10" key="1">
    <citation type="journal article" date="2014" name="MBio">
        <title>The Ordospora colligata genome; evolution of extreme reduction in microsporidia and host-to-parasite horizontal gene transfer.</title>
        <authorList>
            <person name="Pombert J.-F."/>
            <person name="Haag K.L."/>
            <person name="Beidas S."/>
            <person name="Ebert D."/>
            <person name="Keeling P.J."/>
        </authorList>
    </citation>
    <scope>NUCLEOTIDE SEQUENCE [LARGE SCALE GENOMIC DNA]</scope>
    <source>
        <strain evidence="9 10">OC4</strain>
    </source>
</reference>
<evidence type="ECO:0000256" key="4">
    <source>
        <dbReference type="ARBA" id="ARBA00022884"/>
    </source>
</evidence>
<dbReference type="GO" id="GO:0006364">
    <property type="term" value="P:rRNA processing"/>
    <property type="evidence" value="ECO:0007669"/>
    <property type="project" value="EnsemblFungi"/>
</dbReference>
<name>A0A0B2UFG3_9MICR</name>
<evidence type="ECO:0000256" key="2">
    <source>
        <dbReference type="ARBA" id="ARBA00007465"/>
    </source>
</evidence>
<evidence type="ECO:0000256" key="7">
    <source>
        <dbReference type="PROSITE-ProRule" id="PRU00182"/>
    </source>
</evidence>
<accession>A0A0B2UFG3</accession>
<evidence type="ECO:0000313" key="9">
    <source>
        <dbReference type="EMBL" id="KHN69786.1"/>
    </source>
</evidence>
<dbReference type="Proteomes" id="UP000031056">
    <property type="component" value="Unassembled WGS sequence"/>
</dbReference>
<dbReference type="FunCoup" id="A0A0B2UFG3">
    <property type="interactions" value="85"/>
</dbReference>
<dbReference type="GO" id="GO:0140691">
    <property type="term" value="F:RNA folding chaperone"/>
    <property type="evidence" value="ECO:0007669"/>
    <property type="project" value="EnsemblFungi"/>
</dbReference>
<feature type="domain" description="Small ribosomal subunit protein uS4 N-terminal" evidence="8">
    <location>
        <begin position="3"/>
        <end position="105"/>
    </location>
</feature>
<dbReference type="GeneID" id="26261848"/>
<dbReference type="InterPro" id="IPR036986">
    <property type="entry name" value="S4_RNA-bd_sf"/>
</dbReference>
<dbReference type="GO" id="GO:0030515">
    <property type="term" value="F:snoRNA binding"/>
    <property type="evidence" value="ECO:0007669"/>
    <property type="project" value="EnsemblFungi"/>
</dbReference>
<dbReference type="InterPro" id="IPR002942">
    <property type="entry name" value="S4_RNA-bd"/>
</dbReference>
<keyword evidence="4 7" id="KW-0694">RNA-binding</keyword>
<dbReference type="InterPro" id="IPR001912">
    <property type="entry name" value="Ribosomal_uS4_N"/>
</dbReference>
<keyword evidence="3" id="KW-0690">Ribosome biogenesis</keyword>
<evidence type="ECO:0000256" key="5">
    <source>
        <dbReference type="ARBA" id="ARBA00023242"/>
    </source>
</evidence>
<dbReference type="GO" id="GO:0019843">
    <property type="term" value="F:rRNA binding"/>
    <property type="evidence" value="ECO:0007669"/>
    <property type="project" value="InterPro"/>
</dbReference>
<dbReference type="InterPro" id="IPR022801">
    <property type="entry name" value="Ribosomal_uS4"/>
</dbReference>
<keyword evidence="9" id="KW-0689">Ribosomal protein</keyword>
<dbReference type="VEuPathDB" id="MicrosporidiaDB:M896_051950"/>
<dbReference type="RefSeq" id="XP_014563828.1">
    <property type="nucleotide sequence ID" value="XM_014708342.1"/>
</dbReference>
<dbReference type="Gene3D" id="3.10.290.10">
    <property type="entry name" value="RNA-binding S4 domain"/>
    <property type="match status" value="1"/>
</dbReference>
<dbReference type="PANTHER" id="PTHR11831">
    <property type="entry name" value="30S 40S RIBOSOMAL PROTEIN"/>
    <property type="match status" value="1"/>
</dbReference>
<sequence>MRELKFHEKKLLKKVNFLEWKSTNTAREHLVMSKYHLRDREEYVKYNRVVGKITKITEALARLKESDPIRASITRKLVNKLYGIGVIKNKKLVDCTKVTVSSFCERRLPMIMKNMHMVPNSKDATRFVEHGHVRLGSKIVYDPSTIISKAMEDFVSWADESKIKRKIDEFHGERDDYKYF</sequence>
<dbReference type="PANTHER" id="PTHR11831:SF1">
    <property type="entry name" value="U3 SMALL NUCLEOLAR RIBONUCLEOPROTEIN PROTEIN IMP3"/>
    <property type="match status" value="1"/>
</dbReference>
<protein>
    <submittedName>
        <fullName evidence="9">Ribosomal protein S4-like protein</fullName>
    </submittedName>
</protein>
<proteinExistence type="inferred from homology"/>
<dbReference type="CDD" id="cd00165">
    <property type="entry name" value="S4"/>
    <property type="match status" value="1"/>
</dbReference>
<dbReference type="Pfam" id="PF00163">
    <property type="entry name" value="Ribosomal_S4"/>
    <property type="match status" value="1"/>
</dbReference>
<dbReference type="GO" id="GO:0042274">
    <property type="term" value="P:ribosomal small subunit biogenesis"/>
    <property type="evidence" value="ECO:0007669"/>
    <property type="project" value="EnsemblFungi"/>
</dbReference>
<dbReference type="GO" id="GO:0034457">
    <property type="term" value="C:Mpp10 complex"/>
    <property type="evidence" value="ECO:0007669"/>
    <property type="project" value="EnsemblFungi"/>
</dbReference>
<dbReference type="PROSITE" id="PS50889">
    <property type="entry name" value="S4"/>
    <property type="match status" value="1"/>
</dbReference>
<keyword evidence="10" id="KW-1185">Reference proteome</keyword>
<dbReference type="Pfam" id="PF01479">
    <property type="entry name" value="S4"/>
    <property type="match status" value="1"/>
</dbReference>
<dbReference type="SUPFAM" id="SSF55174">
    <property type="entry name" value="Alpha-L RNA-binding motif"/>
    <property type="match status" value="1"/>
</dbReference>
<evidence type="ECO:0000256" key="1">
    <source>
        <dbReference type="ARBA" id="ARBA00004604"/>
    </source>
</evidence>
<dbReference type="EMBL" id="JOKQ01000005">
    <property type="protein sequence ID" value="KHN69786.1"/>
    <property type="molecule type" value="Genomic_DNA"/>
</dbReference>
<evidence type="ECO:0000313" key="10">
    <source>
        <dbReference type="Proteomes" id="UP000031056"/>
    </source>
</evidence>
<dbReference type="GO" id="GO:0005840">
    <property type="term" value="C:ribosome"/>
    <property type="evidence" value="ECO:0007669"/>
    <property type="project" value="UniProtKB-KW"/>
</dbReference>
<keyword evidence="6" id="KW-0687">Ribonucleoprotein</keyword>
<comment type="caution">
    <text evidence="9">The sequence shown here is derived from an EMBL/GenBank/DDBJ whole genome shotgun (WGS) entry which is preliminary data.</text>
</comment>
<dbReference type="InParanoid" id="A0A0B2UFG3"/>
<comment type="subcellular location">
    <subcellularLocation>
        <location evidence="1">Nucleus</location>
        <location evidence="1">Nucleolus</location>
    </subcellularLocation>
</comment>
<evidence type="ECO:0000256" key="3">
    <source>
        <dbReference type="ARBA" id="ARBA00022517"/>
    </source>
</evidence>
<dbReference type="HOGENOM" id="CLU_097281_0_0_1"/>
<dbReference type="AlphaFoldDB" id="A0A0B2UFG3"/>
<organism evidence="9 10">
    <name type="scientific">Ordospora colligata OC4</name>
    <dbReference type="NCBI Taxonomy" id="1354746"/>
    <lineage>
        <taxon>Eukaryota</taxon>
        <taxon>Fungi</taxon>
        <taxon>Fungi incertae sedis</taxon>
        <taxon>Microsporidia</taxon>
        <taxon>Ordosporidae</taxon>
        <taxon>Ordospora</taxon>
    </lineage>
</organism>
<gene>
    <name evidence="9" type="ORF">M896_051950</name>
</gene>
<evidence type="ECO:0000259" key="8">
    <source>
        <dbReference type="SMART" id="SM01390"/>
    </source>
</evidence>
<evidence type="ECO:0000256" key="6">
    <source>
        <dbReference type="ARBA" id="ARBA00023274"/>
    </source>
</evidence>
<keyword evidence="5" id="KW-0539">Nucleus</keyword>
<dbReference type="SMART" id="SM01390">
    <property type="entry name" value="Ribosomal_S4"/>
    <property type="match status" value="1"/>
</dbReference>
<dbReference type="GO" id="GO:0032040">
    <property type="term" value="C:small-subunit processome"/>
    <property type="evidence" value="ECO:0007669"/>
    <property type="project" value="EnsemblFungi"/>
</dbReference>
<dbReference type="STRING" id="1354746.A0A0B2UFG3"/>
<dbReference type="OrthoDB" id="10248812at2759"/>
<comment type="similarity">
    <text evidence="2">Belongs to the universal ribosomal protein uS4 family.</text>
</comment>